<dbReference type="Pfam" id="PF16214">
    <property type="entry name" value="AC_N"/>
    <property type="match status" value="1"/>
</dbReference>
<comment type="subcellular location">
    <subcellularLocation>
        <location evidence="4">Membrane</location>
        <topology evidence="4">Multi-pass membrane protein</topology>
    </subcellularLocation>
</comment>
<dbReference type="PROSITE" id="PS00452">
    <property type="entry name" value="GUANYLATE_CYCLASE_1"/>
    <property type="match status" value="2"/>
</dbReference>
<evidence type="ECO:0000256" key="12">
    <source>
        <dbReference type="ARBA" id="ARBA00022989"/>
    </source>
</evidence>
<evidence type="ECO:0000256" key="16">
    <source>
        <dbReference type="ARBA" id="ARBA00023211"/>
    </source>
</evidence>
<sequence length="898" mass="101587">MLTCVTLLVLFFSLKLDAKVHGVFVGVVGGALCLFLAVFILVCTETLSQRWRTLLGLTVWATHLTMGFTFIFSTETEMPIQPWDQVPFFLFIIITVYIMLPFQMSYAVTLSIISSLSHIIVLSVHLTLLSNAVVFVCGSMVGAFHKVLMEKALRQTFQDTLRCLGIRMKLEIEKRQQENLLQSVLPVYISMKMKLAIMERCKCKDKEEQQRMVRDNNFHSLYVKRHENVSILYADIVGFTRLASDCSPKELVIMLNELFGKFDQIAKENECMRIKILGDCYYCVSGLPVSLPNHAKNCVKMGLDMCEAIKQVREATGVDINMRVGVHSGNVLCGVIGLRKWQFDVWSHDVTLANHMESGGLPGRVHITEATLKHLNKAYEVEEGNGHLRNPYLKELNVKTYLVIDPRVETLNHILLPRVSDGLKMRASVRMTRFLESWGAVKPFAHLQSREEFSTDAMVNGKGRCKCVSVSMICVCCLCRNKSQKTKFDEELYDKMTTTINDLSSSKQWMKSEENSGLTLWFTKRDLEKQYRTIEMPSFKYYIGCATFVFLCIFIIQMLYSVYNCILALIACGVFLRVSLELKVLHLHHTLPLYHAAHILPGTLLMPHTTQTHHTGRAESYTHPCSVLSRSSSQNEYCCRQDFLLKNKNLADKEVELCKNLNRLLLENVLPAHVAALFMGENKKNEDLYYKSYDCVCVMFASVPDFKEFYTECDINKEGLECLRLLNEIIADFDELLSKPKFSGVEKIKTIGSTYMSAAGLSGPPEKSSQDRERQNAQIGNMVEFAIALIGKLDGINRHSFNTFRLRVGINHGPVIAGVIGARKPQYDIWGNTVNVASRMESTGELGKIQVTEETSDVLQKLGYSCECRGLINVKGKGELKTFFVCTDSSKQQGIALS</sequence>
<evidence type="ECO:0000256" key="8">
    <source>
        <dbReference type="ARBA" id="ARBA00022737"/>
    </source>
</evidence>
<evidence type="ECO:0000256" key="13">
    <source>
        <dbReference type="ARBA" id="ARBA00022998"/>
    </source>
</evidence>
<comment type="cofactor">
    <cofactor evidence="3">
        <name>Mg(2+)</name>
        <dbReference type="ChEBI" id="CHEBI:18420"/>
    </cofactor>
</comment>
<keyword evidence="9" id="KW-0547">Nucleotide-binding</keyword>
<dbReference type="Pfam" id="PF00211">
    <property type="entry name" value="Guanylate_cyc"/>
    <property type="match status" value="2"/>
</dbReference>
<feature type="transmembrane region" description="Helical" evidence="23">
    <location>
        <begin position="539"/>
        <end position="560"/>
    </location>
</feature>
<evidence type="ECO:0000313" key="26">
    <source>
        <dbReference type="Ensembl" id="ENSCCRP00020034159.1"/>
    </source>
</evidence>
<evidence type="ECO:0000256" key="2">
    <source>
        <dbReference type="ARBA" id="ARBA00001936"/>
    </source>
</evidence>
<dbReference type="Ensembl" id="ENSCCRT00020037327.1">
    <property type="protein sequence ID" value="ENSCCRP00020034159.1"/>
    <property type="gene ID" value="ENSCCRG00020014843.1"/>
</dbReference>
<dbReference type="Gene3D" id="3.30.70.1230">
    <property type="entry name" value="Nucleotide cyclase"/>
    <property type="match status" value="2"/>
</dbReference>
<keyword evidence="14 23" id="KW-0472">Membrane</keyword>
<protein>
    <recommendedName>
        <fullName evidence="18">Adenylate cyclase type 7</fullName>
        <ecNumber evidence="5">4.6.1.1</ecNumber>
    </recommendedName>
    <alternativeName>
        <fullName evidence="21">ATP pyrophosphate-lyase 7</fullName>
    </alternativeName>
    <alternativeName>
        <fullName evidence="19">Adenylate cyclase type VII</fullName>
    </alternativeName>
    <alternativeName>
        <fullName evidence="20">Adenylyl cyclase 7</fullName>
    </alternativeName>
</protein>
<dbReference type="Proteomes" id="UP000694701">
    <property type="component" value="Unplaced"/>
</dbReference>
<dbReference type="PANTHER" id="PTHR45627">
    <property type="entry name" value="ADENYLATE CYCLASE TYPE 1"/>
    <property type="match status" value="1"/>
</dbReference>
<evidence type="ECO:0000256" key="10">
    <source>
        <dbReference type="ARBA" id="ARBA00022840"/>
    </source>
</evidence>
<keyword evidence="8" id="KW-0677">Repeat</keyword>
<evidence type="ECO:0000256" key="15">
    <source>
        <dbReference type="ARBA" id="ARBA00023180"/>
    </source>
</evidence>
<dbReference type="GO" id="GO:0035556">
    <property type="term" value="P:intracellular signal transduction"/>
    <property type="evidence" value="ECO:0007669"/>
    <property type="project" value="InterPro"/>
</dbReference>
<dbReference type="GO" id="GO:0004016">
    <property type="term" value="F:adenylate cyclase activity"/>
    <property type="evidence" value="ECO:0007669"/>
    <property type="project" value="UniProtKB-EC"/>
</dbReference>
<dbReference type="Pfam" id="PF06327">
    <property type="entry name" value="Adcy_cons_dom"/>
    <property type="match status" value="1"/>
</dbReference>
<evidence type="ECO:0000256" key="4">
    <source>
        <dbReference type="ARBA" id="ARBA00004141"/>
    </source>
</evidence>
<dbReference type="PANTHER" id="PTHR45627:SF9">
    <property type="entry name" value="ADENYLATE CYCLASE TYPE 7"/>
    <property type="match status" value="1"/>
</dbReference>
<keyword evidence="17 22" id="KW-0456">Lyase</keyword>
<name>A0A8C2DZT5_CYPCA</name>
<evidence type="ECO:0000256" key="17">
    <source>
        <dbReference type="ARBA" id="ARBA00023239"/>
    </source>
</evidence>
<keyword evidence="15" id="KW-0325">Glycoprotein</keyword>
<proteinExistence type="inferred from homology"/>
<keyword evidence="24" id="KW-0732">Signal</keyword>
<feature type="domain" description="Guanylate cyclase" evidence="25">
    <location>
        <begin position="697"/>
        <end position="841"/>
    </location>
</feature>
<dbReference type="SMART" id="SM00044">
    <property type="entry name" value="CYCc"/>
    <property type="match status" value="2"/>
</dbReference>
<evidence type="ECO:0000256" key="24">
    <source>
        <dbReference type="SAM" id="SignalP"/>
    </source>
</evidence>
<dbReference type="FunFam" id="3.30.70.1230:FF:000012">
    <property type="entry name" value="Adenylate cyclase"/>
    <property type="match status" value="1"/>
</dbReference>
<dbReference type="GO" id="GO:0007193">
    <property type="term" value="P:adenylate cyclase-inhibiting G protein-coupled receptor signaling pathway"/>
    <property type="evidence" value="ECO:0007669"/>
    <property type="project" value="TreeGrafter"/>
</dbReference>
<dbReference type="InterPro" id="IPR029787">
    <property type="entry name" value="Nucleotide_cyclase"/>
</dbReference>
<feature type="transmembrane region" description="Helical" evidence="23">
    <location>
        <begin position="85"/>
        <end position="100"/>
    </location>
</feature>
<dbReference type="PROSITE" id="PS50125">
    <property type="entry name" value="GUANYLATE_CYCLASE_2"/>
    <property type="match status" value="2"/>
</dbReference>
<dbReference type="SUPFAM" id="SSF55073">
    <property type="entry name" value="Nucleotide cyclase"/>
    <property type="match status" value="2"/>
</dbReference>
<organism evidence="26 27">
    <name type="scientific">Cyprinus carpio</name>
    <name type="common">Common carp</name>
    <dbReference type="NCBI Taxonomy" id="7962"/>
    <lineage>
        <taxon>Eukaryota</taxon>
        <taxon>Metazoa</taxon>
        <taxon>Chordata</taxon>
        <taxon>Craniata</taxon>
        <taxon>Vertebrata</taxon>
        <taxon>Euteleostomi</taxon>
        <taxon>Actinopterygii</taxon>
        <taxon>Neopterygii</taxon>
        <taxon>Teleostei</taxon>
        <taxon>Ostariophysi</taxon>
        <taxon>Cypriniformes</taxon>
        <taxon>Cyprinidae</taxon>
        <taxon>Cyprininae</taxon>
        <taxon>Cyprinus</taxon>
    </lineage>
</organism>
<evidence type="ECO:0000256" key="9">
    <source>
        <dbReference type="ARBA" id="ARBA00022741"/>
    </source>
</evidence>
<evidence type="ECO:0000256" key="1">
    <source>
        <dbReference type="ARBA" id="ARBA00001593"/>
    </source>
</evidence>
<dbReference type="FunFam" id="3.30.70.1230:FF:000003">
    <property type="entry name" value="Adenylate cyclase"/>
    <property type="match status" value="1"/>
</dbReference>
<reference evidence="26" key="1">
    <citation type="submission" date="2025-08" db="UniProtKB">
        <authorList>
            <consortium name="Ensembl"/>
        </authorList>
    </citation>
    <scope>IDENTIFICATION</scope>
</reference>
<comment type="catalytic activity">
    <reaction evidence="1">
        <text>ATP = 3',5'-cyclic AMP + diphosphate</text>
        <dbReference type="Rhea" id="RHEA:15389"/>
        <dbReference type="ChEBI" id="CHEBI:30616"/>
        <dbReference type="ChEBI" id="CHEBI:33019"/>
        <dbReference type="ChEBI" id="CHEBI:58165"/>
        <dbReference type="EC" id="4.6.1.1"/>
    </reaction>
</comment>
<evidence type="ECO:0000256" key="14">
    <source>
        <dbReference type="ARBA" id="ARBA00023136"/>
    </source>
</evidence>
<evidence type="ECO:0000256" key="6">
    <source>
        <dbReference type="ARBA" id="ARBA00022692"/>
    </source>
</evidence>
<keyword evidence="12 23" id="KW-1133">Transmembrane helix</keyword>
<dbReference type="GO" id="GO:0005524">
    <property type="term" value="F:ATP binding"/>
    <property type="evidence" value="ECO:0007669"/>
    <property type="project" value="UniProtKB-KW"/>
</dbReference>
<keyword evidence="16" id="KW-0464">Manganese</keyword>
<dbReference type="CDD" id="cd07302">
    <property type="entry name" value="CHD"/>
    <property type="match status" value="2"/>
</dbReference>
<keyword evidence="11" id="KW-0460">Magnesium</keyword>
<dbReference type="InterPro" id="IPR001054">
    <property type="entry name" value="A/G_cyclase"/>
</dbReference>
<keyword evidence="6 23" id="KW-0812">Transmembrane</keyword>
<dbReference type="InterPro" id="IPR009398">
    <property type="entry name" value="Adcy_conserved_dom"/>
</dbReference>
<feature type="transmembrane region" description="Helical" evidence="23">
    <location>
        <begin position="132"/>
        <end position="149"/>
    </location>
</feature>
<evidence type="ECO:0000256" key="7">
    <source>
        <dbReference type="ARBA" id="ARBA00022723"/>
    </source>
</evidence>
<dbReference type="AlphaFoldDB" id="A0A8C2DZT5"/>
<feature type="transmembrane region" description="Helical" evidence="23">
    <location>
        <begin position="54"/>
        <end position="73"/>
    </location>
</feature>
<evidence type="ECO:0000259" key="25">
    <source>
        <dbReference type="PROSITE" id="PS50125"/>
    </source>
</evidence>
<comment type="similarity">
    <text evidence="22">Belongs to the adenylyl cyclase class-4/guanylyl cyclase family.</text>
</comment>
<evidence type="ECO:0000256" key="11">
    <source>
        <dbReference type="ARBA" id="ARBA00022842"/>
    </source>
</evidence>
<dbReference type="InterPro" id="IPR018297">
    <property type="entry name" value="A/G_cyclase_CS"/>
</dbReference>
<evidence type="ECO:0000256" key="21">
    <source>
        <dbReference type="ARBA" id="ARBA00081429"/>
    </source>
</evidence>
<dbReference type="GO" id="GO:0005886">
    <property type="term" value="C:plasma membrane"/>
    <property type="evidence" value="ECO:0007669"/>
    <property type="project" value="InterPro"/>
</dbReference>
<dbReference type="GO" id="GO:0007189">
    <property type="term" value="P:adenylate cyclase-activating G protein-coupled receptor signaling pathway"/>
    <property type="evidence" value="ECO:0007669"/>
    <property type="project" value="TreeGrafter"/>
</dbReference>
<dbReference type="EC" id="4.6.1.1" evidence="5"/>
<accession>A0A8C2DZT5</accession>
<feature type="domain" description="Guanylate cyclase" evidence="25">
    <location>
        <begin position="230"/>
        <end position="357"/>
    </location>
</feature>
<keyword evidence="7" id="KW-0479">Metal-binding</keyword>
<feature type="transmembrane region" description="Helical" evidence="23">
    <location>
        <begin position="28"/>
        <end position="47"/>
    </location>
</feature>
<evidence type="ECO:0000256" key="3">
    <source>
        <dbReference type="ARBA" id="ARBA00001946"/>
    </source>
</evidence>
<evidence type="ECO:0000256" key="20">
    <source>
        <dbReference type="ARBA" id="ARBA00081226"/>
    </source>
</evidence>
<keyword evidence="10" id="KW-0067">ATP-binding</keyword>
<evidence type="ECO:0000313" key="27">
    <source>
        <dbReference type="Proteomes" id="UP000694701"/>
    </source>
</evidence>
<evidence type="ECO:0000256" key="18">
    <source>
        <dbReference type="ARBA" id="ARBA00070494"/>
    </source>
</evidence>
<comment type="cofactor">
    <cofactor evidence="2">
        <name>Mn(2+)</name>
        <dbReference type="ChEBI" id="CHEBI:29035"/>
    </cofactor>
</comment>
<dbReference type="InterPro" id="IPR032628">
    <property type="entry name" value="AC_N"/>
</dbReference>
<evidence type="ECO:0000256" key="22">
    <source>
        <dbReference type="RuleBase" id="RU000405"/>
    </source>
</evidence>
<evidence type="ECO:0000256" key="19">
    <source>
        <dbReference type="ARBA" id="ARBA00075879"/>
    </source>
</evidence>
<evidence type="ECO:0000256" key="23">
    <source>
        <dbReference type="SAM" id="Phobius"/>
    </source>
</evidence>
<keyword evidence="13" id="KW-0115">cAMP biosynthesis</keyword>
<feature type="signal peptide" evidence="24">
    <location>
        <begin position="1"/>
        <end position="18"/>
    </location>
</feature>
<feature type="chain" id="PRO_5034189308" description="Adenylate cyclase type 7" evidence="24">
    <location>
        <begin position="19"/>
        <end position="898"/>
    </location>
</feature>
<evidence type="ECO:0000256" key="5">
    <source>
        <dbReference type="ARBA" id="ARBA00012201"/>
    </source>
</evidence>
<dbReference type="GO" id="GO:0046872">
    <property type="term" value="F:metal ion binding"/>
    <property type="evidence" value="ECO:0007669"/>
    <property type="project" value="UniProtKB-KW"/>
</dbReference>
<dbReference type="GO" id="GO:0006171">
    <property type="term" value="P:cAMP biosynthetic process"/>
    <property type="evidence" value="ECO:0007669"/>
    <property type="project" value="UniProtKB-KW"/>
</dbReference>